<keyword evidence="3" id="KW-1185">Reference proteome</keyword>
<gene>
    <name evidence="2" type="ORF">BJZ21_000931</name>
</gene>
<evidence type="ECO:0000313" key="3">
    <source>
        <dbReference type="Proteomes" id="UP000535511"/>
    </source>
</evidence>
<dbReference type="AlphaFoldDB" id="A0A7Y9E410"/>
<organism evidence="2 3">
    <name type="scientific">Nocardioides panaciterrulae</name>
    <dbReference type="NCBI Taxonomy" id="661492"/>
    <lineage>
        <taxon>Bacteria</taxon>
        <taxon>Bacillati</taxon>
        <taxon>Actinomycetota</taxon>
        <taxon>Actinomycetes</taxon>
        <taxon>Propionibacteriales</taxon>
        <taxon>Nocardioidaceae</taxon>
        <taxon>Nocardioides</taxon>
    </lineage>
</organism>
<evidence type="ECO:0000313" key="2">
    <source>
        <dbReference type="EMBL" id="NYD40848.1"/>
    </source>
</evidence>
<reference evidence="2 3" key="1">
    <citation type="submission" date="2020-07" db="EMBL/GenBank/DDBJ databases">
        <title>Sequencing the genomes of 1000 actinobacteria strains.</title>
        <authorList>
            <person name="Klenk H.-P."/>
        </authorList>
    </citation>
    <scope>NUCLEOTIDE SEQUENCE [LARGE SCALE GENOMIC DNA]</scope>
    <source>
        <strain evidence="2 3">DSM 21350</strain>
    </source>
</reference>
<dbReference type="CDD" id="cd21631">
    <property type="entry name" value="RHH_CopG_NikR-like"/>
    <property type="match status" value="1"/>
</dbReference>
<dbReference type="EMBL" id="JACCBG010000001">
    <property type="protein sequence ID" value="NYD40848.1"/>
    <property type="molecule type" value="Genomic_DNA"/>
</dbReference>
<keyword evidence="1" id="KW-1133">Transmembrane helix</keyword>
<accession>A0A7Y9E410</accession>
<keyword evidence="1" id="KW-0812">Transmembrane</keyword>
<dbReference type="Proteomes" id="UP000535511">
    <property type="component" value="Unassembled WGS sequence"/>
</dbReference>
<feature type="transmembrane region" description="Helical" evidence="1">
    <location>
        <begin position="110"/>
        <end position="133"/>
    </location>
</feature>
<feature type="transmembrane region" description="Helical" evidence="1">
    <location>
        <begin position="47"/>
        <end position="67"/>
    </location>
</feature>
<name>A0A7Y9E410_9ACTN</name>
<protein>
    <submittedName>
        <fullName evidence="2">Uncharacterized protein</fullName>
    </submittedName>
</protein>
<dbReference type="InterPro" id="IPR010985">
    <property type="entry name" value="Ribbon_hlx_hlx"/>
</dbReference>
<feature type="transmembrane region" description="Helical" evidence="1">
    <location>
        <begin position="140"/>
        <end position="162"/>
    </location>
</feature>
<dbReference type="SUPFAM" id="SSF47598">
    <property type="entry name" value="Ribbon-helix-helix"/>
    <property type="match status" value="1"/>
</dbReference>
<feature type="transmembrane region" description="Helical" evidence="1">
    <location>
        <begin position="20"/>
        <end position="41"/>
    </location>
</feature>
<feature type="transmembrane region" description="Helical" evidence="1">
    <location>
        <begin position="168"/>
        <end position="190"/>
    </location>
</feature>
<keyword evidence="1" id="KW-0472">Membrane</keyword>
<feature type="transmembrane region" description="Helical" evidence="1">
    <location>
        <begin position="74"/>
        <end position="98"/>
    </location>
</feature>
<sequence length="247" mass="25184">MDDVPPEVGSLRTLIVRLTIGSFSLAALLGVVALLGGGAFGSIEGRILLTTLLVGVVSVAVLCHLLSVGTRYRAVGIAGIVAALVPLVSGLFLVWYDYENDVPAALGRTFGVGATVAVTLAQASLLLAVGAAAGPVVRRILFTTLALAAVLALQVSALILGQEPHAPYLRLMGVVAILDVLGTVVVAALARFGAAGRAPRPVPVRTTVALPPDLLARARERADATGRSTGEVVAAAVESYLTDSRVP</sequence>
<comment type="caution">
    <text evidence="2">The sequence shown here is derived from an EMBL/GenBank/DDBJ whole genome shotgun (WGS) entry which is preliminary data.</text>
</comment>
<dbReference type="GO" id="GO:0006355">
    <property type="term" value="P:regulation of DNA-templated transcription"/>
    <property type="evidence" value="ECO:0007669"/>
    <property type="project" value="InterPro"/>
</dbReference>
<evidence type="ECO:0000256" key="1">
    <source>
        <dbReference type="SAM" id="Phobius"/>
    </source>
</evidence>
<dbReference type="RefSeq" id="WP_179662677.1">
    <property type="nucleotide sequence ID" value="NZ_JACCBG010000001.1"/>
</dbReference>
<proteinExistence type="predicted"/>